<dbReference type="PANTHER" id="PTHR24221:SF654">
    <property type="entry name" value="ATP-BINDING CASSETTE SUB-FAMILY B MEMBER 6"/>
    <property type="match status" value="1"/>
</dbReference>
<dbReference type="EC" id="3.6.3.-" evidence="4"/>
<keyword evidence="2 4" id="KW-0067">ATP-binding</keyword>
<dbReference type="InterPro" id="IPR017871">
    <property type="entry name" value="ABC_transporter-like_CS"/>
</dbReference>
<dbReference type="GO" id="GO:0005524">
    <property type="term" value="F:ATP binding"/>
    <property type="evidence" value="ECO:0007669"/>
    <property type="project" value="UniProtKB-KW"/>
</dbReference>
<feature type="domain" description="ABC transporter" evidence="3">
    <location>
        <begin position="1"/>
        <end position="192"/>
    </location>
</feature>
<dbReference type="InterPro" id="IPR003593">
    <property type="entry name" value="AAA+_ATPase"/>
</dbReference>
<dbReference type="Proteomes" id="UP000215185">
    <property type="component" value="Chromosome 1"/>
</dbReference>
<dbReference type="InterPro" id="IPR027417">
    <property type="entry name" value="P-loop_NTPase"/>
</dbReference>
<dbReference type="PANTHER" id="PTHR24221">
    <property type="entry name" value="ATP-BINDING CASSETTE SUB-FAMILY B"/>
    <property type="match status" value="1"/>
</dbReference>
<dbReference type="PROSITE" id="PS50893">
    <property type="entry name" value="ABC_TRANSPORTER_2"/>
    <property type="match status" value="1"/>
</dbReference>
<keyword evidence="5" id="KW-1185">Reference proteome</keyword>
<dbReference type="KEGG" id="smen:SAMEA4412692_0675"/>
<dbReference type="GO" id="GO:0016887">
    <property type="term" value="F:ATP hydrolysis activity"/>
    <property type="evidence" value="ECO:0007669"/>
    <property type="project" value="InterPro"/>
</dbReference>
<keyword evidence="4" id="KW-0378">Hydrolase</keyword>
<evidence type="ECO:0000259" key="3">
    <source>
        <dbReference type="PROSITE" id="PS50893"/>
    </source>
</evidence>
<protein>
    <submittedName>
        <fullName evidence="4">ABC transporter ATP-binding protein/permease</fullName>
        <ecNumber evidence="4">3.6.3.-</ecNumber>
    </submittedName>
</protein>
<dbReference type="EMBL" id="LT906439">
    <property type="protein sequence ID" value="SNU87503.1"/>
    <property type="molecule type" value="Genomic_DNA"/>
</dbReference>
<evidence type="ECO:0000256" key="2">
    <source>
        <dbReference type="ARBA" id="ARBA00022840"/>
    </source>
</evidence>
<dbReference type="Pfam" id="PF00005">
    <property type="entry name" value="ABC_tran"/>
    <property type="match status" value="1"/>
</dbReference>
<dbReference type="SMART" id="SM00382">
    <property type="entry name" value="AAA"/>
    <property type="match status" value="1"/>
</dbReference>
<evidence type="ECO:0000313" key="4">
    <source>
        <dbReference type="EMBL" id="SNU87503.1"/>
    </source>
</evidence>
<proteinExistence type="predicted"/>
<accession>A0A239SS78</accession>
<organism evidence="4 5">
    <name type="scientific">Streptococcus merionis</name>
    <dbReference type="NCBI Taxonomy" id="400065"/>
    <lineage>
        <taxon>Bacteria</taxon>
        <taxon>Bacillati</taxon>
        <taxon>Bacillota</taxon>
        <taxon>Bacilli</taxon>
        <taxon>Lactobacillales</taxon>
        <taxon>Streptococcaceae</taxon>
        <taxon>Streptococcus</taxon>
    </lineage>
</organism>
<dbReference type="eggNOG" id="COG1132">
    <property type="taxonomic scope" value="Bacteria"/>
</dbReference>
<dbReference type="RefSeq" id="WP_018372572.1">
    <property type="nucleotide sequence ID" value="NZ_LT906439.1"/>
</dbReference>
<dbReference type="STRING" id="1123308.GCA_000380085_00019"/>
<evidence type="ECO:0000256" key="1">
    <source>
        <dbReference type="ARBA" id="ARBA00022741"/>
    </source>
</evidence>
<dbReference type="PROSITE" id="PS00211">
    <property type="entry name" value="ABC_TRANSPORTER_1"/>
    <property type="match status" value="1"/>
</dbReference>
<dbReference type="Gene3D" id="3.40.50.300">
    <property type="entry name" value="P-loop containing nucleotide triphosphate hydrolases"/>
    <property type="match status" value="1"/>
</dbReference>
<dbReference type="AlphaFoldDB" id="A0A239SS78"/>
<evidence type="ECO:0000313" key="5">
    <source>
        <dbReference type="Proteomes" id="UP000215185"/>
    </source>
</evidence>
<reference evidence="4 5" key="1">
    <citation type="submission" date="2017-06" db="EMBL/GenBank/DDBJ databases">
        <authorList>
            <consortium name="Pathogen Informatics"/>
        </authorList>
    </citation>
    <scope>NUCLEOTIDE SEQUENCE [LARGE SCALE GENOMIC DNA]</scope>
    <source>
        <strain evidence="4 5">NCTC13788</strain>
    </source>
</reference>
<dbReference type="InterPro" id="IPR039421">
    <property type="entry name" value="Type_1_exporter"/>
</dbReference>
<dbReference type="InterPro" id="IPR003439">
    <property type="entry name" value="ABC_transporter-like_ATP-bd"/>
</dbReference>
<keyword evidence="1" id="KW-0547">Nucleotide-binding</keyword>
<name>A0A239SS78_9STRE</name>
<dbReference type="GO" id="GO:0034040">
    <property type="term" value="F:ATPase-coupled lipid transmembrane transporter activity"/>
    <property type="evidence" value="ECO:0007669"/>
    <property type="project" value="TreeGrafter"/>
</dbReference>
<gene>
    <name evidence="4" type="primary">msbA_1</name>
    <name evidence="4" type="ORF">SAMEA4412692_00675</name>
</gene>
<dbReference type="SUPFAM" id="SSF52540">
    <property type="entry name" value="P-loop containing nucleoside triphosphate hydrolases"/>
    <property type="match status" value="1"/>
</dbReference>
<sequence>MLFSNLSYRFEKGKKYLIKGASGSGKSTLFKLMLQELIPDKGELTMVLDKDQVAKDYQQRIGLIAQSPYLFNNSIRYNLTLGADFSDDLLLEKLEQVGLTDEFDAILDYQIVNNGENISGGQKTRLEIARSLIRQKDVLLADEVTAPLDAKNAKVIRNLLFNLPVTIIEIAHHIDDEFIYDGVIDLSQTIESKL</sequence>